<evidence type="ECO:0000259" key="5">
    <source>
        <dbReference type="Pfam" id="PF25137"/>
    </source>
</evidence>
<protein>
    <submittedName>
        <fullName evidence="6">1,3-propanediol dehydrogenase</fullName>
        <ecNumber evidence="6">1.1.1.202</ecNumber>
    </submittedName>
</protein>
<evidence type="ECO:0000313" key="7">
    <source>
        <dbReference type="Proteomes" id="UP000095447"/>
    </source>
</evidence>
<keyword evidence="3" id="KW-0520">NAD</keyword>
<dbReference type="InterPro" id="IPR018211">
    <property type="entry name" value="ADH_Fe_CS"/>
</dbReference>
<evidence type="ECO:0000256" key="3">
    <source>
        <dbReference type="ARBA" id="ARBA00023027"/>
    </source>
</evidence>
<organism evidence="6 7">
    <name type="scientific">Blautia obeum</name>
    <dbReference type="NCBI Taxonomy" id="40520"/>
    <lineage>
        <taxon>Bacteria</taxon>
        <taxon>Bacillati</taxon>
        <taxon>Bacillota</taxon>
        <taxon>Clostridia</taxon>
        <taxon>Lachnospirales</taxon>
        <taxon>Lachnospiraceae</taxon>
        <taxon>Blautia</taxon>
    </lineage>
</organism>
<gene>
    <name evidence="6" type="primary">dhaT</name>
    <name evidence="6" type="ORF">ERS852395_00520</name>
</gene>
<reference evidence="6 7" key="1">
    <citation type="submission" date="2015-09" db="EMBL/GenBank/DDBJ databases">
        <authorList>
            <consortium name="Pathogen Informatics"/>
        </authorList>
    </citation>
    <scope>NUCLEOTIDE SEQUENCE [LARGE SCALE GENOMIC DNA]</scope>
    <source>
        <strain evidence="6 7">2789STDY5608838</strain>
    </source>
</reference>
<dbReference type="STRING" id="657314.CK5_17980"/>
<dbReference type="InterPro" id="IPR056798">
    <property type="entry name" value="ADH_Fe_C"/>
</dbReference>
<dbReference type="FunFam" id="1.20.1090.10:FF:000001">
    <property type="entry name" value="Aldehyde-alcohol dehydrogenase"/>
    <property type="match status" value="1"/>
</dbReference>
<keyword evidence="2 6" id="KW-0560">Oxidoreductase</keyword>
<dbReference type="InterPro" id="IPR039697">
    <property type="entry name" value="Alcohol_dehydrogenase_Fe"/>
</dbReference>
<dbReference type="Gene3D" id="3.40.50.1970">
    <property type="match status" value="1"/>
</dbReference>
<evidence type="ECO:0000256" key="1">
    <source>
        <dbReference type="ARBA" id="ARBA00007358"/>
    </source>
</evidence>
<dbReference type="PANTHER" id="PTHR11496">
    <property type="entry name" value="ALCOHOL DEHYDROGENASE"/>
    <property type="match status" value="1"/>
</dbReference>
<dbReference type="EMBL" id="CYZA01000002">
    <property type="protein sequence ID" value="CUN50474.1"/>
    <property type="molecule type" value="Genomic_DNA"/>
</dbReference>
<dbReference type="GO" id="GO:0047516">
    <property type="term" value="F:1,3-propanediol dehydrogenase activity"/>
    <property type="evidence" value="ECO:0007669"/>
    <property type="project" value="UniProtKB-EC"/>
</dbReference>
<dbReference type="PANTHER" id="PTHR11496:SF102">
    <property type="entry name" value="ALCOHOL DEHYDROGENASE 4"/>
    <property type="match status" value="1"/>
</dbReference>
<proteinExistence type="inferred from homology"/>
<dbReference type="FunFam" id="3.40.50.1970:FF:000003">
    <property type="entry name" value="Alcohol dehydrogenase, iron-containing"/>
    <property type="match status" value="1"/>
</dbReference>
<dbReference type="PROSITE" id="PS00060">
    <property type="entry name" value="ADH_IRON_2"/>
    <property type="match status" value="1"/>
</dbReference>
<dbReference type="GO" id="GO:0046872">
    <property type="term" value="F:metal ion binding"/>
    <property type="evidence" value="ECO:0007669"/>
    <property type="project" value="InterPro"/>
</dbReference>
<dbReference type="Pfam" id="PF25137">
    <property type="entry name" value="ADH_Fe_C"/>
    <property type="match status" value="1"/>
</dbReference>
<sequence>MNPFEFFIPQNITVGAGTLAKLPECAKKLGGSHAMLISGPTLRKMGVVDKAADYLKDAGMAVDIFTDVEANPSVTTVEKATEAYKDSGADFIVALGGGSPMDVAKAVGVTAKYGGSITEYEGAHKVPGKIVPLIAIPTTAGTGSEVTAFSVITDHSRDYKLTVFSYELLPAYAILDPELLTSAPASVAAACGIDAFIHAEEAYVSTAASPFSDAMAEKAMELIGGNIRRFVARRTDLEAAEAMLTGSLFAGIAFSFARLGNVHAMSHPVSAFFNVAHGVANAVLLPVIAEYNALADHGRYLKIYNYISPIPAYEDEFEPLMLVDAIRELNEDIGIPEDLITAIRQAKKGEEISDEEIESKIDAMADDAMKSGNIAVNPRSSRKQDIVKLYYKAL</sequence>
<dbReference type="RefSeq" id="WP_025577546.1">
    <property type="nucleotide sequence ID" value="NZ_CYZA01000002.1"/>
</dbReference>
<evidence type="ECO:0000313" key="6">
    <source>
        <dbReference type="EMBL" id="CUN50474.1"/>
    </source>
</evidence>
<name>A0A173XFN3_9FIRM</name>
<evidence type="ECO:0000259" key="4">
    <source>
        <dbReference type="Pfam" id="PF00465"/>
    </source>
</evidence>
<dbReference type="SUPFAM" id="SSF56796">
    <property type="entry name" value="Dehydroquinate synthase-like"/>
    <property type="match status" value="1"/>
</dbReference>
<feature type="domain" description="Fe-containing alcohol dehydrogenase-like C-terminal" evidence="5">
    <location>
        <begin position="189"/>
        <end position="393"/>
    </location>
</feature>
<comment type="similarity">
    <text evidence="1">Belongs to the iron-containing alcohol dehydrogenase family.</text>
</comment>
<evidence type="ECO:0000256" key="2">
    <source>
        <dbReference type="ARBA" id="ARBA00023002"/>
    </source>
</evidence>
<dbReference type="Gene3D" id="1.20.1090.10">
    <property type="entry name" value="Dehydroquinate synthase-like - alpha domain"/>
    <property type="match status" value="1"/>
</dbReference>
<dbReference type="InterPro" id="IPR001670">
    <property type="entry name" value="ADH_Fe/GldA"/>
</dbReference>
<dbReference type="CDD" id="cd08551">
    <property type="entry name" value="Fe-ADH"/>
    <property type="match status" value="1"/>
</dbReference>
<dbReference type="Proteomes" id="UP000095447">
    <property type="component" value="Unassembled WGS sequence"/>
</dbReference>
<accession>A0A173XFN3</accession>
<dbReference type="GeneID" id="75080127"/>
<feature type="domain" description="Alcohol dehydrogenase iron-type/glycerol dehydrogenase GldA" evidence="4">
    <location>
        <begin position="9"/>
        <end position="177"/>
    </location>
</feature>
<dbReference type="EC" id="1.1.1.202" evidence="6"/>
<dbReference type="Pfam" id="PF00465">
    <property type="entry name" value="Fe-ADH"/>
    <property type="match status" value="1"/>
</dbReference>
<dbReference type="GO" id="GO:0004022">
    <property type="term" value="F:alcohol dehydrogenase (NAD+) activity"/>
    <property type="evidence" value="ECO:0007669"/>
    <property type="project" value="TreeGrafter"/>
</dbReference>
<dbReference type="AlphaFoldDB" id="A0A173XFN3"/>